<accession>R4PLI7</accession>
<dbReference type="AlphaFoldDB" id="R4PLI7"/>
<dbReference type="KEGG" id="saal:L336_0776"/>
<dbReference type="InterPro" id="IPR000241">
    <property type="entry name" value="RlmKL-like_Mtase"/>
</dbReference>
<dbReference type="SUPFAM" id="SSF53335">
    <property type="entry name" value="S-adenosyl-L-methionine-dependent methyltransferases"/>
    <property type="match status" value="1"/>
</dbReference>
<dbReference type="Pfam" id="PF01170">
    <property type="entry name" value="UPF0020"/>
    <property type="match status" value="1"/>
</dbReference>
<gene>
    <name evidence="2" type="ORF">L336_0776</name>
</gene>
<dbReference type="EMBL" id="CP005957">
    <property type="protein sequence ID" value="AGL62478.1"/>
    <property type="molecule type" value="Genomic_DNA"/>
</dbReference>
<proteinExistence type="predicted"/>
<organism evidence="2 3">
    <name type="scientific">Candidatus Saccharimonas aalborgensis</name>
    <dbReference type="NCBI Taxonomy" id="1332188"/>
    <lineage>
        <taxon>Bacteria</taxon>
        <taxon>Candidatus Saccharimonadota</taxon>
        <taxon>Candidatus Saccharimonadia</taxon>
        <taxon>Candidatus Saccharimonadales</taxon>
        <taxon>Candidatus Saccharimonadaceae</taxon>
        <taxon>Candidatus Saccharimonas</taxon>
    </lineage>
</organism>
<dbReference type="Gene3D" id="3.40.50.150">
    <property type="entry name" value="Vaccinia Virus protein VP39"/>
    <property type="match status" value="1"/>
</dbReference>
<dbReference type="Proteomes" id="UP000013893">
    <property type="component" value="Chromosome"/>
</dbReference>
<dbReference type="CDD" id="cd02440">
    <property type="entry name" value="AdoMet_MTases"/>
    <property type="match status" value="1"/>
</dbReference>
<dbReference type="RefSeq" id="WP_015641928.1">
    <property type="nucleotide sequence ID" value="NC_021219.1"/>
</dbReference>
<sequence>MHVAILGRQPALGMAELEQLYGASGVQWFSDNSACIDHPGFDFERLAGSQKAGRVVAELRGDWRQTSTVLVNAYVDAWQNHKGKITLGISAYGFHVSPRDVQKAGIVLKAKLKKHGVSLRLIPNNDPALSTATSHHNKLGLSDNHIEILIVRSANGKVLIAESVGSQNITALARRDQGRPKRDAFVGMLPPKLARMMVNLSGVTPPGRLLDPFCGTGVLLQEAALVGFDVYGTDLSPKMIEFSQKNLEWLSETHHTVSDITLDQGDAMTHIWEGTISAVIAETYLGQPFSAPPSPSKLVQVRDNCDHIISTFLKNLAPQIPAGTPVCLAIPAWRDSLGHFTHLPLTGRLTSLGFSQQTLEHVRKEELIYYREDQVVARQLLVLKKG</sequence>
<dbReference type="STRING" id="1332188.L336_0776"/>
<evidence type="ECO:0000313" key="3">
    <source>
        <dbReference type="Proteomes" id="UP000013893"/>
    </source>
</evidence>
<reference evidence="2 3" key="1">
    <citation type="journal article" date="2013" name="Nat. Biotechnol.">
        <title>Genome sequences of rare, uncultured bacteria obtained by differential coverage binning of multiple metagenomes.</title>
        <authorList>
            <person name="Albertsen M."/>
            <person name="Hugenholtz P."/>
            <person name="Skarshewski A."/>
            <person name="Nielsen K.L."/>
            <person name="Tyson G.W."/>
            <person name="Nielsen P.H."/>
        </authorList>
    </citation>
    <scope>NUCLEOTIDE SEQUENCE [LARGE SCALE GENOMIC DNA]</scope>
    <source>
        <strain evidence="2">TM71</strain>
    </source>
</reference>
<dbReference type="HOGENOM" id="CLU_715134_0_0_0"/>
<feature type="domain" description="Ribosomal RNA large subunit methyltransferase K/L-like methyltransferase" evidence="1">
    <location>
        <begin position="185"/>
        <end position="241"/>
    </location>
</feature>
<dbReference type="OrthoDB" id="9791556at2"/>
<protein>
    <recommendedName>
        <fullName evidence="1">Ribosomal RNA large subunit methyltransferase K/L-like methyltransferase domain-containing protein</fullName>
    </recommendedName>
</protein>
<dbReference type="PANTHER" id="PTHR14911:SF13">
    <property type="entry name" value="TRNA (GUANINE(6)-N2)-METHYLTRANSFERASE THUMP3"/>
    <property type="match status" value="1"/>
</dbReference>
<dbReference type="InterPro" id="IPR029063">
    <property type="entry name" value="SAM-dependent_MTases_sf"/>
</dbReference>
<dbReference type="GO" id="GO:0016423">
    <property type="term" value="F:tRNA (guanine) methyltransferase activity"/>
    <property type="evidence" value="ECO:0007669"/>
    <property type="project" value="TreeGrafter"/>
</dbReference>
<keyword evidence="3" id="KW-1185">Reference proteome</keyword>
<dbReference type="PANTHER" id="PTHR14911">
    <property type="entry name" value="THUMP DOMAIN-CONTAINING"/>
    <property type="match status" value="1"/>
</dbReference>
<evidence type="ECO:0000259" key="1">
    <source>
        <dbReference type="Pfam" id="PF01170"/>
    </source>
</evidence>
<evidence type="ECO:0000313" key="2">
    <source>
        <dbReference type="EMBL" id="AGL62478.1"/>
    </source>
</evidence>
<dbReference type="GO" id="GO:0030488">
    <property type="term" value="P:tRNA methylation"/>
    <property type="evidence" value="ECO:0007669"/>
    <property type="project" value="TreeGrafter"/>
</dbReference>
<name>R4PLI7_9BACT</name>